<dbReference type="InterPro" id="IPR041678">
    <property type="entry name" value="TetR_C_16"/>
</dbReference>
<protein>
    <submittedName>
        <fullName evidence="4">DNA-binding transcriptional regulator, AcrR family</fullName>
    </submittedName>
</protein>
<dbReference type="Gene3D" id="1.10.10.60">
    <property type="entry name" value="Homeodomain-like"/>
    <property type="match status" value="1"/>
</dbReference>
<dbReference type="SUPFAM" id="SSF48498">
    <property type="entry name" value="Tetracyclin repressor-like, C-terminal domain"/>
    <property type="match status" value="1"/>
</dbReference>
<feature type="domain" description="HTH tetR-type" evidence="3">
    <location>
        <begin position="12"/>
        <end position="72"/>
    </location>
</feature>
<name>A0A285HRL7_9ACTN</name>
<keyword evidence="1 2" id="KW-0238">DNA-binding</keyword>
<dbReference type="InterPro" id="IPR001647">
    <property type="entry name" value="HTH_TetR"/>
</dbReference>
<dbReference type="PROSITE" id="PS50977">
    <property type="entry name" value="HTH_TETR_2"/>
    <property type="match status" value="1"/>
</dbReference>
<dbReference type="EMBL" id="OBDY01000005">
    <property type="protein sequence ID" value="SNY37446.1"/>
    <property type="molecule type" value="Genomic_DNA"/>
</dbReference>
<dbReference type="InterPro" id="IPR050109">
    <property type="entry name" value="HTH-type_TetR-like_transc_reg"/>
</dbReference>
<dbReference type="Proteomes" id="UP000219612">
    <property type="component" value="Unassembled WGS sequence"/>
</dbReference>
<dbReference type="OrthoDB" id="3210235at2"/>
<evidence type="ECO:0000256" key="1">
    <source>
        <dbReference type="ARBA" id="ARBA00023125"/>
    </source>
</evidence>
<dbReference type="AlphaFoldDB" id="A0A285HRL7"/>
<dbReference type="PANTHER" id="PTHR30055">
    <property type="entry name" value="HTH-TYPE TRANSCRIPTIONAL REGULATOR RUTR"/>
    <property type="match status" value="1"/>
</dbReference>
<dbReference type="Gene3D" id="1.10.357.10">
    <property type="entry name" value="Tetracycline Repressor, domain 2"/>
    <property type="match status" value="1"/>
</dbReference>
<proteinExistence type="predicted"/>
<dbReference type="GO" id="GO:0003700">
    <property type="term" value="F:DNA-binding transcription factor activity"/>
    <property type="evidence" value="ECO:0007669"/>
    <property type="project" value="TreeGrafter"/>
</dbReference>
<feature type="DNA-binding region" description="H-T-H motif" evidence="2">
    <location>
        <begin position="35"/>
        <end position="54"/>
    </location>
</feature>
<sequence>MSENRQPPRRSDGTRAAILRAARERFAADGYERATIRAIAADANIDPSMVMRYYGNKERLFAAAAEFDLRLPALTGVHPDQASELLVGHFLERWEGDETLMALLRAGVTNPAAAERMREIFAAQLVPVAERLSPDRPQVRAGLVASQILGLALCRYVLRLPPIVAMERADVVAWTAPAVRHYLTGSVTETAEVGLQVAGDAGQVD</sequence>
<dbReference type="Pfam" id="PF17920">
    <property type="entry name" value="TetR_C_16"/>
    <property type="match status" value="1"/>
</dbReference>
<keyword evidence="5" id="KW-1185">Reference proteome</keyword>
<dbReference type="RefSeq" id="WP_097320453.1">
    <property type="nucleotide sequence ID" value="NZ_OBDY01000005.1"/>
</dbReference>
<dbReference type="InterPro" id="IPR009057">
    <property type="entry name" value="Homeodomain-like_sf"/>
</dbReference>
<dbReference type="InterPro" id="IPR036271">
    <property type="entry name" value="Tet_transcr_reg_TetR-rel_C_sf"/>
</dbReference>
<dbReference type="PANTHER" id="PTHR30055:SF235">
    <property type="entry name" value="TRANSCRIPTIONAL REGULATORY PROTEIN"/>
    <property type="match status" value="1"/>
</dbReference>
<accession>A0A285HRL7</accession>
<evidence type="ECO:0000256" key="2">
    <source>
        <dbReference type="PROSITE-ProRule" id="PRU00335"/>
    </source>
</evidence>
<dbReference type="PRINTS" id="PR00455">
    <property type="entry name" value="HTHTETR"/>
</dbReference>
<evidence type="ECO:0000313" key="5">
    <source>
        <dbReference type="Proteomes" id="UP000219612"/>
    </source>
</evidence>
<organism evidence="4 5">
    <name type="scientific">Paractinoplanes atraurantiacus</name>
    <dbReference type="NCBI Taxonomy" id="1036182"/>
    <lineage>
        <taxon>Bacteria</taxon>
        <taxon>Bacillati</taxon>
        <taxon>Actinomycetota</taxon>
        <taxon>Actinomycetes</taxon>
        <taxon>Micromonosporales</taxon>
        <taxon>Micromonosporaceae</taxon>
        <taxon>Paractinoplanes</taxon>
    </lineage>
</organism>
<dbReference type="SUPFAM" id="SSF46689">
    <property type="entry name" value="Homeodomain-like"/>
    <property type="match status" value="1"/>
</dbReference>
<gene>
    <name evidence="4" type="ORF">SAMN05421748_105100</name>
</gene>
<evidence type="ECO:0000313" key="4">
    <source>
        <dbReference type="EMBL" id="SNY37446.1"/>
    </source>
</evidence>
<dbReference type="GO" id="GO:0000976">
    <property type="term" value="F:transcription cis-regulatory region binding"/>
    <property type="evidence" value="ECO:0007669"/>
    <property type="project" value="TreeGrafter"/>
</dbReference>
<reference evidence="5" key="1">
    <citation type="submission" date="2017-09" db="EMBL/GenBank/DDBJ databases">
        <authorList>
            <person name="Varghese N."/>
            <person name="Submissions S."/>
        </authorList>
    </citation>
    <scope>NUCLEOTIDE SEQUENCE [LARGE SCALE GENOMIC DNA]</scope>
    <source>
        <strain evidence="5">CGMCC 4.6857</strain>
    </source>
</reference>
<dbReference type="Pfam" id="PF00440">
    <property type="entry name" value="TetR_N"/>
    <property type="match status" value="1"/>
</dbReference>
<evidence type="ECO:0000259" key="3">
    <source>
        <dbReference type="PROSITE" id="PS50977"/>
    </source>
</evidence>